<protein>
    <submittedName>
        <fullName evidence="2">Uncharacterized protein</fullName>
    </submittedName>
</protein>
<comment type="caution">
    <text evidence="2">The sequence shown here is derived from an EMBL/GenBank/DDBJ whole genome shotgun (WGS) entry which is preliminary data.</text>
</comment>
<keyword evidence="1" id="KW-0732">Signal</keyword>
<feature type="chain" id="PRO_5034592049" evidence="1">
    <location>
        <begin position="20"/>
        <end position="124"/>
    </location>
</feature>
<dbReference type="EMBL" id="JAADYS010002331">
    <property type="protein sequence ID" value="KAF4458857.1"/>
    <property type="molecule type" value="Genomic_DNA"/>
</dbReference>
<name>A0A8H4KX20_9HYPO</name>
<accession>A0A8H4KX20</accession>
<dbReference type="AlphaFoldDB" id="A0A8H4KX20"/>
<keyword evidence="3" id="KW-1185">Reference proteome</keyword>
<sequence>MHFTTIVASVAALAIDASALPSSLAPRLEPYVHIRMHGNESCSSDSNLGYRKVYDNQLNRCQRFLETDIIQSARIQDNPHGCDTFAYTDLGCIADPTYLPPDRCMGARRPFRSFFVYCNDHRAH</sequence>
<evidence type="ECO:0000256" key="1">
    <source>
        <dbReference type="SAM" id="SignalP"/>
    </source>
</evidence>
<dbReference type="Proteomes" id="UP000554235">
    <property type="component" value="Unassembled WGS sequence"/>
</dbReference>
<evidence type="ECO:0000313" key="3">
    <source>
        <dbReference type="Proteomes" id="UP000554235"/>
    </source>
</evidence>
<gene>
    <name evidence="2" type="ORF">FALBO_14401</name>
</gene>
<evidence type="ECO:0000313" key="2">
    <source>
        <dbReference type="EMBL" id="KAF4458857.1"/>
    </source>
</evidence>
<dbReference type="OrthoDB" id="4691160at2759"/>
<organism evidence="2 3">
    <name type="scientific">Fusarium albosuccineum</name>
    <dbReference type="NCBI Taxonomy" id="1237068"/>
    <lineage>
        <taxon>Eukaryota</taxon>
        <taxon>Fungi</taxon>
        <taxon>Dikarya</taxon>
        <taxon>Ascomycota</taxon>
        <taxon>Pezizomycotina</taxon>
        <taxon>Sordariomycetes</taxon>
        <taxon>Hypocreomycetidae</taxon>
        <taxon>Hypocreales</taxon>
        <taxon>Nectriaceae</taxon>
        <taxon>Fusarium</taxon>
        <taxon>Fusarium decemcellulare species complex</taxon>
    </lineage>
</organism>
<feature type="signal peptide" evidence="1">
    <location>
        <begin position="1"/>
        <end position="19"/>
    </location>
</feature>
<proteinExistence type="predicted"/>
<reference evidence="2 3" key="1">
    <citation type="submission" date="2020-01" db="EMBL/GenBank/DDBJ databases">
        <title>Identification and distribution of gene clusters putatively required for synthesis of sphingolipid metabolism inhibitors in phylogenetically diverse species of the filamentous fungus Fusarium.</title>
        <authorList>
            <person name="Kim H.-S."/>
            <person name="Busman M."/>
            <person name="Brown D.W."/>
            <person name="Divon H."/>
            <person name="Uhlig S."/>
            <person name="Proctor R.H."/>
        </authorList>
    </citation>
    <scope>NUCLEOTIDE SEQUENCE [LARGE SCALE GENOMIC DNA]</scope>
    <source>
        <strain evidence="2 3">NRRL 20459</strain>
    </source>
</reference>